<evidence type="ECO:0000313" key="5">
    <source>
        <dbReference type="Proteomes" id="UP001208570"/>
    </source>
</evidence>
<evidence type="ECO:0000259" key="3">
    <source>
        <dbReference type="Pfam" id="PF18701"/>
    </source>
</evidence>
<keyword evidence="2" id="KW-0436">Ligase</keyword>
<dbReference type="Gene3D" id="3.30.300.30">
    <property type="match status" value="1"/>
</dbReference>
<feature type="domain" description="DUF5641" evidence="3">
    <location>
        <begin position="2"/>
        <end position="41"/>
    </location>
</feature>
<dbReference type="InterPro" id="IPR045851">
    <property type="entry name" value="AMP-bd_C_sf"/>
</dbReference>
<name>A0AAD9NFT9_9ANNE</name>
<dbReference type="SUPFAM" id="SSF56801">
    <property type="entry name" value="Acetyl-CoA synthetase-like"/>
    <property type="match status" value="1"/>
</dbReference>
<evidence type="ECO:0000313" key="4">
    <source>
        <dbReference type="EMBL" id="KAK2166721.1"/>
    </source>
</evidence>
<comment type="similarity">
    <text evidence="1">Belongs to the ATP-dependent AMP-binding enzyme family.</text>
</comment>
<dbReference type="AlphaFoldDB" id="A0AAD9NFT9"/>
<accession>A0AAD9NFT9</accession>
<keyword evidence="5" id="KW-1185">Reference proteome</keyword>
<sequence length="91" mass="9814">MLVLSPDTPRGKWPLGRVKEVHPGKDGNVRAVVVKVSPAELETLILNHPEVDDVAVIGIPDETVGKLSKAFVFRKLGSALTGNDVTKYGRN</sequence>
<comment type="caution">
    <text evidence="4">The sequence shown here is derived from an EMBL/GenBank/DDBJ whole genome shotgun (WGS) entry which is preliminary data.</text>
</comment>
<reference evidence="4" key="1">
    <citation type="journal article" date="2023" name="Mol. Biol. Evol.">
        <title>Third-Generation Sequencing Reveals the Adaptive Role of the Epigenome in Three Deep-Sea Polychaetes.</title>
        <authorList>
            <person name="Perez M."/>
            <person name="Aroh O."/>
            <person name="Sun Y."/>
            <person name="Lan Y."/>
            <person name="Juniper S.K."/>
            <person name="Young C.R."/>
            <person name="Angers B."/>
            <person name="Qian P.Y."/>
        </authorList>
    </citation>
    <scope>NUCLEOTIDE SEQUENCE</scope>
    <source>
        <strain evidence="4">P08H-3</strain>
    </source>
</reference>
<dbReference type="InterPro" id="IPR040676">
    <property type="entry name" value="DUF5641"/>
</dbReference>
<dbReference type="PANTHER" id="PTHR24096:SF149">
    <property type="entry name" value="AMP-BINDING DOMAIN-CONTAINING PROTEIN-RELATED"/>
    <property type="match status" value="1"/>
</dbReference>
<dbReference type="Proteomes" id="UP001208570">
    <property type="component" value="Unassembled WGS sequence"/>
</dbReference>
<dbReference type="PANTHER" id="PTHR24096">
    <property type="entry name" value="LONG-CHAIN-FATTY-ACID--COA LIGASE"/>
    <property type="match status" value="1"/>
</dbReference>
<protein>
    <recommendedName>
        <fullName evidence="3">DUF5641 domain-containing protein</fullName>
    </recommendedName>
</protein>
<evidence type="ECO:0000256" key="1">
    <source>
        <dbReference type="ARBA" id="ARBA00006432"/>
    </source>
</evidence>
<evidence type="ECO:0000256" key="2">
    <source>
        <dbReference type="ARBA" id="ARBA00022598"/>
    </source>
</evidence>
<dbReference type="EMBL" id="JAODUP010000036">
    <property type="protein sequence ID" value="KAK2166721.1"/>
    <property type="molecule type" value="Genomic_DNA"/>
</dbReference>
<organism evidence="4 5">
    <name type="scientific">Paralvinella palmiformis</name>
    <dbReference type="NCBI Taxonomy" id="53620"/>
    <lineage>
        <taxon>Eukaryota</taxon>
        <taxon>Metazoa</taxon>
        <taxon>Spiralia</taxon>
        <taxon>Lophotrochozoa</taxon>
        <taxon>Annelida</taxon>
        <taxon>Polychaeta</taxon>
        <taxon>Sedentaria</taxon>
        <taxon>Canalipalpata</taxon>
        <taxon>Terebellida</taxon>
        <taxon>Terebelliformia</taxon>
        <taxon>Alvinellidae</taxon>
        <taxon>Paralvinella</taxon>
    </lineage>
</organism>
<dbReference type="GO" id="GO:0016405">
    <property type="term" value="F:CoA-ligase activity"/>
    <property type="evidence" value="ECO:0007669"/>
    <property type="project" value="TreeGrafter"/>
</dbReference>
<proteinExistence type="inferred from homology"/>
<dbReference type="Pfam" id="PF18701">
    <property type="entry name" value="DUF5641"/>
    <property type="match status" value="1"/>
</dbReference>
<gene>
    <name evidence="4" type="ORF">LSH36_36g04018</name>
</gene>